<dbReference type="InterPro" id="IPR007064">
    <property type="entry name" value="Nmd3_N"/>
</dbReference>
<accession>A0A9Y1BNZ9</accession>
<name>A0A9Y1BNZ9_9ARCH</name>
<evidence type="ECO:0000259" key="1">
    <source>
        <dbReference type="Pfam" id="PF04981"/>
    </source>
</evidence>
<sequence length="372" mass="43761">MTKGRFCAICGTTKGPFVKNLCEECYFKEYTIDVKLPKQLIFKLCPSCGTISITGMSVNPFLVEQDFDIVLRELARSKITENIKSDIPFRYEFKEDDISLEKINQGYKKFKIIIIFYFKPEIQFREIEKEFEVEIKIRKATCEQCIRYKTGYHEAVLQVRGTNRKLHETEEKEVEDLLQQELENSSSNSNYLTDIQINKDGVTANVSTKLFAEELAKKIKEKMAARYSVAYTLVTQTRDKQDVYRNTYLVKLPEFIKGDIVNFADKTWIVINTKAEEVILLSLEEHKEKKINRKKFEKTAKKRNDEIFEREYMYLSDEGDSILVMTMDTYENFEEPKDKIPKEMQIGETLKGFILDEKNYYFPKKVKPNKKS</sequence>
<organism evidence="2">
    <name type="scientific">Candidatus Heimdallarchaeum endolithica</name>
    <dbReference type="NCBI Taxonomy" id="2876572"/>
    <lineage>
        <taxon>Archaea</taxon>
        <taxon>Promethearchaeati</taxon>
        <taxon>Candidatus Heimdallarchaeota</taxon>
        <taxon>Candidatus Heimdallarchaeia (ex Rinke et al. 2021) (nom. nud.)</taxon>
        <taxon>Candidatus Heimdallarchaeales</taxon>
        <taxon>Candidatus Heimdallarchaeaceae</taxon>
        <taxon>Candidatus Heimdallarchaeum</taxon>
    </lineage>
</organism>
<dbReference type="EMBL" id="CP084167">
    <property type="protein sequence ID" value="UJG42548.1"/>
    <property type="molecule type" value="Genomic_DNA"/>
</dbReference>
<protein>
    <recommendedName>
        <fullName evidence="1">Nmd3 N-terminal domain-containing protein</fullName>
    </recommendedName>
</protein>
<dbReference type="InterPro" id="IPR039768">
    <property type="entry name" value="Nmd3"/>
</dbReference>
<dbReference type="PANTHER" id="PTHR12746">
    <property type="entry name" value="NONSENSE-MEDIATED MRNA DECAY PROTEIN 3"/>
    <property type="match status" value="1"/>
</dbReference>
<dbReference type="PANTHER" id="PTHR12746:SF2">
    <property type="entry name" value="60S RIBOSOMAL EXPORT PROTEIN NMD3"/>
    <property type="match status" value="1"/>
</dbReference>
<dbReference type="AlphaFoldDB" id="A0A9Y1BNZ9"/>
<dbReference type="Pfam" id="PF04981">
    <property type="entry name" value="NMD3"/>
    <property type="match status" value="1"/>
</dbReference>
<evidence type="ECO:0000313" key="2">
    <source>
        <dbReference type="EMBL" id="UJG42548.1"/>
    </source>
</evidence>
<dbReference type="Proteomes" id="UP001200513">
    <property type="component" value="Chromosome"/>
</dbReference>
<dbReference type="GO" id="GO:0043023">
    <property type="term" value="F:ribosomal large subunit binding"/>
    <property type="evidence" value="ECO:0007669"/>
    <property type="project" value="InterPro"/>
</dbReference>
<reference evidence="2" key="1">
    <citation type="journal article" date="2022" name="Nat. Microbiol.">
        <title>Unique mobile elements and scalable gene flow at the prokaryote-eukaryote boundary revealed by circularized Asgard archaea genomes.</title>
        <authorList>
            <person name="Wu F."/>
            <person name="Speth D.R."/>
            <person name="Philosof A."/>
            <person name="Cremiere A."/>
            <person name="Narayanan A."/>
            <person name="Barco R.A."/>
            <person name="Connon S.A."/>
            <person name="Amend J.P."/>
            <person name="Antoshechkin I.A."/>
            <person name="Orphan V.J."/>
        </authorList>
    </citation>
    <scope>NUCLEOTIDE SEQUENCE</scope>
    <source>
        <strain evidence="2">PR6</strain>
    </source>
</reference>
<dbReference type="GO" id="GO:0005737">
    <property type="term" value="C:cytoplasm"/>
    <property type="evidence" value="ECO:0007669"/>
    <property type="project" value="TreeGrafter"/>
</dbReference>
<proteinExistence type="predicted"/>
<gene>
    <name evidence="2" type="ORF">K9W46_09115</name>
</gene>
<feature type="domain" description="Nmd3 N-terminal" evidence="1">
    <location>
        <begin position="7"/>
        <end position="252"/>
    </location>
</feature>